<evidence type="ECO:0000256" key="7">
    <source>
        <dbReference type="ARBA" id="ARBA00022779"/>
    </source>
</evidence>
<evidence type="ECO:0000313" key="11">
    <source>
        <dbReference type="EMBL" id="EYE88804.1"/>
    </source>
</evidence>
<dbReference type="GO" id="GO:0005886">
    <property type="term" value="C:plasma membrane"/>
    <property type="evidence" value="ECO:0007669"/>
    <property type="project" value="UniProtKB-SubCell"/>
</dbReference>
<dbReference type="PANTHER" id="PTHR35091">
    <property type="entry name" value="FLAGELLAR PROTEIN FLIL"/>
    <property type="match status" value="1"/>
</dbReference>
<protein>
    <recommendedName>
        <fullName evidence="10">Flagellar protein FliL</fullName>
    </recommendedName>
</protein>
<keyword evidence="11" id="KW-0966">Cell projection</keyword>
<gene>
    <name evidence="11" type="ORF">Q428_06080</name>
</gene>
<dbReference type="Pfam" id="PF03748">
    <property type="entry name" value="FliL"/>
    <property type="match status" value="1"/>
</dbReference>
<evidence type="ECO:0000256" key="5">
    <source>
        <dbReference type="ARBA" id="ARBA00022500"/>
    </source>
</evidence>
<evidence type="ECO:0000256" key="1">
    <source>
        <dbReference type="ARBA" id="ARBA00002254"/>
    </source>
</evidence>
<dbReference type="PANTHER" id="PTHR35091:SF2">
    <property type="entry name" value="FLAGELLAR PROTEIN FLIL"/>
    <property type="match status" value="1"/>
</dbReference>
<keyword evidence="11" id="KW-0969">Cilium</keyword>
<dbReference type="AlphaFoldDB" id="A0A017RWL7"/>
<keyword evidence="11" id="KW-0282">Flagellum</keyword>
<evidence type="ECO:0000256" key="4">
    <source>
        <dbReference type="ARBA" id="ARBA00022475"/>
    </source>
</evidence>
<proteinExistence type="inferred from homology"/>
<dbReference type="EMBL" id="AZQP01000013">
    <property type="protein sequence ID" value="EYE88804.1"/>
    <property type="molecule type" value="Genomic_DNA"/>
</dbReference>
<comment type="function">
    <text evidence="1 10">Controls the rotational direction of flagella during chemotaxis.</text>
</comment>
<reference evidence="11 12" key="1">
    <citation type="journal article" date="2014" name="Genome Announc.">
        <title>Draft Genome Sequence of Fervidicella metallireducens Strain AeBT, an Iron-Reducing Thermoanaerobe from the Great Artesian Basin.</title>
        <authorList>
            <person name="Patel B.K."/>
        </authorList>
    </citation>
    <scope>NUCLEOTIDE SEQUENCE [LARGE SCALE GENOMIC DNA]</scope>
    <source>
        <strain evidence="11 12">AeB</strain>
    </source>
</reference>
<dbReference type="InterPro" id="IPR005503">
    <property type="entry name" value="FliL"/>
</dbReference>
<dbReference type="STRING" id="1403537.Q428_06080"/>
<dbReference type="GO" id="GO:0006935">
    <property type="term" value="P:chemotaxis"/>
    <property type="evidence" value="ECO:0007669"/>
    <property type="project" value="UniProtKB-KW"/>
</dbReference>
<evidence type="ECO:0000256" key="10">
    <source>
        <dbReference type="RuleBase" id="RU364125"/>
    </source>
</evidence>
<comment type="subcellular location">
    <subcellularLocation>
        <location evidence="2">Cell membrane</location>
        <topology evidence="2">Single-pass membrane protein</topology>
    </subcellularLocation>
</comment>
<keyword evidence="5 10" id="KW-0145">Chemotaxis</keyword>
<evidence type="ECO:0000256" key="2">
    <source>
        <dbReference type="ARBA" id="ARBA00004162"/>
    </source>
</evidence>
<dbReference type="OrthoDB" id="166089at2"/>
<keyword evidence="7 10" id="KW-0283">Flagellar rotation</keyword>
<dbReference type="RefSeq" id="WP_051514991.1">
    <property type="nucleotide sequence ID" value="NZ_AZQP01000013.1"/>
</dbReference>
<evidence type="ECO:0000256" key="9">
    <source>
        <dbReference type="ARBA" id="ARBA00023136"/>
    </source>
</evidence>
<keyword evidence="4 10" id="KW-1003">Cell membrane</keyword>
<evidence type="ECO:0000256" key="8">
    <source>
        <dbReference type="ARBA" id="ARBA00022989"/>
    </source>
</evidence>
<dbReference type="Proteomes" id="UP000019681">
    <property type="component" value="Unassembled WGS sequence"/>
</dbReference>
<name>A0A017RWL7_9CLOT</name>
<evidence type="ECO:0000313" key="12">
    <source>
        <dbReference type="Proteomes" id="UP000019681"/>
    </source>
</evidence>
<keyword evidence="9 10" id="KW-0472">Membrane</keyword>
<dbReference type="GO" id="GO:0071978">
    <property type="term" value="P:bacterial-type flagellum-dependent swarming motility"/>
    <property type="evidence" value="ECO:0007669"/>
    <property type="project" value="TreeGrafter"/>
</dbReference>
<keyword evidence="6 10" id="KW-0812">Transmembrane</keyword>
<comment type="similarity">
    <text evidence="3 10">Belongs to the FliL family.</text>
</comment>
<evidence type="ECO:0000256" key="3">
    <source>
        <dbReference type="ARBA" id="ARBA00008281"/>
    </source>
</evidence>
<evidence type="ECO:0000256" key="6">
    <source>
        <dbReference type="ARBA" id="ARBA00022692"/>
    </source>
</evidence>
<organism evidence="11 12">
    <name type="scientific">Fervidicella metallireducens AeB</name>
    <dbReference type="NCBI Taxonomy" id="1403537"/>
    <lineage>
        <taxon>Bacteria</taxon>
        <taxon>Bacillati</taxon>
        <taxon>Bacillota</taxon>
        <taxon>Clostridia</taxon>
        <taxon>Eubacteriales</taxon>
        <taxon>Clostridiaceae</taxon>
        <taxon>Fervidicella</taxon>
    </lineage>
</organism>
<feature type="transmembrane region" description="Helical" evidence="10">
    <location>
        <begin position="9"/>
        <end position="33"/>
    </location>
</feature>
<keyword evidence="12" id="KW-1185">Reference proteome</keyword>
<sequence length="146" mass="16576">MEAKKSNKLVIILLIVTLTIVVAMAGYFGYFILYKNKQTKTSNNKVTLTEKTVQLDEFVVNLADEDVRYIKVKINLAFTDKKLETEIGEKTPQIRDIINTHLMTKKAEELNSNGMLKLKGELVSKINGLLENGKITNIYLNDIIIQ</sequence>
<comment type="caution">
    <text evidence="11">The sequence shown here is derived from an EMBL/GenBank/DDBJ whole genome shotgun (WGS) entry which is preliminary data.</text>
</comment>
<keyword evidence="8 10" id="KW-1133">Transmembrane helix</keyword>
<dbReference type="GO" id="GO:0009425">
    <property type="term" value="C:bacterial-type flagellum basal body"/>
    <property type="evidence" value="ECO:0007669"/>
    <property type="project" value="InterPro"/>
</dbReference>
<accession>A0A017RWL7</accession>